<dbReference type="GO" id="GO:0006753">
    <property type="term" value="P:nucleoside phosphate metabolic process"/>
    <property type="evidence" value="ECO:0007669"/>
    <property type="project" value="TreeGrafter"/>
</dbReference>
<reference evidence="4" key="1">
    <citation type="submission" date="2022-02" db="EMBL/GenBank/DDBJ databases">
        <title>Fredinandcohnia quinoae sp. nov. isolated from Chenopodium quinoa seeds.</title>
        <authorList>
            <person name="Saati-Santamaria Z."/>
            <person name="Flores-Felix J.D."/>
            <person name="Igual J.M."/>
            <person name="Velazquez E."/>
            <person name="Garcia-Fraile P."/>
            <person name="Martinez-Molina E."/>
        </authorList>
    </citation>
    <scope>NUCLEOTIDE SEQUENCE</scope>
    <source>
        <strain evidence="4">SECRCQ15</strain>
    </source>
</reference>
<dbReference type="Proteomes" id="UP001431131">
    <property type="component" value="Unassembled WGS sequence"/>
</dbReference>
<dbReference type="PANTHER" id="PTHR11839:SF18">
    <property type="entry name" value="NUDIX HYDROLASE DOMAIN-CONTAINING PROTEIN"/>
    <property type="match status" value="1"/>
</dbReference>
<dbReference type="AlphaFoldDB" id="A0AAW5E8I6"/>
<dbReference type="GO" id="GO:0005829">
    <property type="term" value="C:cytosol"/>
    <property type="evidence" value="ECO:0007669"/>
    <property type="project" value="TreeGrafter"/>
</dbReference>
<evidence type="ECO:0000313" key="4">
    <source>
        <dbReference type="EMBL" id="MCH1625691.1"/>
    </source>
</evidence>
<dbReference type="InterPro" id="IPR020084">
    <property type="entry name" value="NUDIX_hydrolase_CS"/>
</dbReference>
<dbReference type="GO" id="GO:0016787">
    <property type="term" value="F:hydrolase activity"/>
    <property type="evidence" value="ECO:0007669"/>
    <property type="project" value="UniProtKB-KW"/>
</dbReference>
<dbReference type="SUPFAM" id="SSF55811">
    <property type="entry name" value="Nudix"/>
    <property type="match status" value="1"/>
</dbReference>
<keyword evidence="2 4" id="KW-0378">Hydrolase</keyword>
<dbReference type="PANTHER" id="PTHR11839">
    <property type="entry name" value="UDP/ADP-SUGAR PYROPHOSPHATASE"/>
    <property type="match status" value="1"/>
</dbReference>
<evidence type="ECO:0000256" key="1">
    <source>
        <dbReference type="ARBA" id="ARBA00001946"/>
    </source>
</evidence>
<dbReference type="PROSITE" id="PS00893">
    <property type="entry name" value="NUDIX_BOX"/>
    <property type="match status" value="1"/>
</dbReference>
<organism evidence="4 5">
    <name type="scientific">Fredinandcohnia quinoae</name>
    <dbReference type="NCBI Taxonomy" id="2918902"/>
    <lineage>
        <taxon>Bacteria</taxon>
        <taxon>Bacillati</taxon>
        <taxon>Bacillota</taxon>
        <taxon>Bacilli</taxon>
        <taxon>Bacillales</taxon>
        <taxon>Bacillaceae</taxon>
        <taxon>Fredinandcohnia</taxon>
    </lineage>
</organism>
<comment type="cofactor">
    <cofactor evidence="1">
        <name>Mg(2+)</name>
        <dbReference type="ChEBI" id="CHEBI:18420"/>
    </cofactor>
</comment>
<dbReference type="PROSITE" id="PS51462">
    <property type="entry name" value="NUDIX"/>
    <property type="match status" value="1"/>
</dbReference>
<proteinExistence type="predicted"/>
<accession>A0AAW5E8I6</accession>
<evidence type="ECO:0000256" key="2">
    <source>
        <dbReference type="ARBA" id="ARBA00022801"/>
    </source>
</evidence>
<evidence type="ECO:0000259" key="3">
    <source>
        <dbReference type="PROSITE" id="PS51462"/>
    </source>
</evidence>
<gene>
    <name evidence="4" type="ORF">MJG50_10150</name>
</gene>
<dbReference type="EMBL" id="JAKTTI010000013">
    <property type="protein sequence ID" value="MCH1625691.1"/>
    <property type="molecule type" value="Genomic_DNA"/>
</dbReference>
<dbReference type="InterPro" id="IPR015797">
    <property type="entry name" value="NUDIX_hydrolase-like_dom_sf"/>
</dbReference>
<dbReference type="Gene3D" id="3.90.79.10">
    <property type="entry name" value="Nucleoside Triphosphate Pyrophosphohydrolase"/>
    <property type="match status" value="1"/>
</dbReference>
<dbReference type="GO" id="GO:0019693">
    <property type="term" value="P:ribose phosphate metabolic process"/>
    <property type="evidence" value="ECO:0007669"/>
    <property type="project" value="TreeGrafter"/>
</dbReference>
<evidence type="ECO:0000313" key="5">
    <source>
        <dbReference type="Proteomes" id="UP001431131"/>
    </source>
</evidence>
<sequence length="180" mass="20890">MEKWKTLDSIYVSKTPFGNIRRDTCQLPNGSIIDDYYVNEYSDWVNAIVITKENQIVLVEQYRYAGNDTFLEIPAGKVEENESNEEGIIREVREETGYISMKRPILLGDFMVNPATQSNKIITYLMLDAFQAYDQNLDETEDINVRLIDFNSMGEAIKSNQINTQLFTAYAYFMAKDFLR</sequence>
<dbReference type="CDD" id="cd03424">
    <property type="entry name" value="NUDIX_ADPRase_Nudt5_UGPPase_Nudt14"/>
    <property type="match status" value="1"/>
</dbReference>
<dbReference type="InterPro" id="IPR000086">
    <property type="entry name" value="NUDIX_hydrolase_dom"/>
</dbReference>
<name>A0AAW5E8I6_9BACI</name>
<feature type="domain" description="Nudix hydrolase" evidence="3">
    <location>
        <begin position="40"/>
        <end position="170"/>
    </location>
</feature>
<dbReference type="Pfam" id="PF00293">
    <property type="entry name" value="NUDIX"/>
    <property type="match status" value="1"/>
</dbReference>
<protein>
    <submittedName>
        <fullName evidence="4">NUDIX hydrolase</fullName>
    </submittedName>
</protein>
<keyword evidence="5" id="KW-1185">Reference proteome</keyword>
<comment type="caution">
    <text evidence="4">The sequence shown here is derived from an EMBL/GenBank/DDBJ whole genome shotgun (WGS) entry which is preliminary data.</text>
</comment>